<dbReference type="InterPro" id="IPR001254">
    <property type="entry name" value="Trypsin_dom"/>
</dbReference>
<dbReference type="SUPFAM" id="SSF50494">
    <property type="entry name" value="Trypsin-like serine proteases"/>
    <property type="match status" value="1"/>
</dbReference>
<dbReference type="CDD" id="cd00190">
    <property type="entry name" value="Tryp_SPc"/>
    <property type="match status" value="1"/>
</dbReference>
<dbReference type="InterPro" id="IPR043504">
    <property type="entry name" value="Peptidase_S1_PA_chymotrypsin"/>
</dbReference>
<dbReference type="PROSITE" id="PS50240">
    <property type="entry name" value="TRYPSIN_DOM"/>
    <property type="match status" value="1"/>
</dbReference>
<dbReference type="Gene3D" id="2.40.10.10">
    <property type="entry name" value="Trypsin-like serine proteases"/>
    <property type="match status" value="1"/>
</dbReference>
<dbReference type="PRINTS" id="PR00722">
    <property type="entry name" value="CHYMOTRYPSIN"/>
</dbReference>
<evidence type="ECO:0000256" key="1">
    <source>
        <dbReference type="ARBA" id="ARBA00004613"/>
    </source>
</evidence>
<dbReference type="InterPro" id="IPR001314">
    <property type="entry name" value="Peptidase_S1A"/>
</dbReference>
<evidence type="ECO:0000256" key="6">
    <source>
        <dbReference type="ARBA" id="ARBA00024195"/>
    </source>
</evidence>
<dbReference type="Pfam" id="PF00089">
    <property type="entry name" value="Trypsin"/>
    <property type="match status" value="1"/>
</dbReference>
<keyword evidence="2" id="KW-0964">Secreted</keyword>
<gene>
    <name evidence="9" type="ORF">EDS130_LOCUS9243</name>
    <name evidence="10" type="ORF">XAT740_LOCUS27023</name>
</gene>
<sequence length="322" mass="36345">MQYIQSSQRLRDRSVRRCMIITLSILLALLLIGTFVTLFIIYFIRYRTAVSSPLAYPNFVCNQRPCGCPNVNQMKFSVPKIVGGQDASPYIYPWLVTLTDRHRTDPFCAGFIISSNVILTAAHCLNERFSDQIEILAKIHDIRNFQGDRHAIDRWIVHPDYRINDSMHVNDIALIKTKRPFAKDLQPCCLPERQSNAYPQAKSQAVISGWGKILVKPTSRKSPILQHVVLPIVDQKNMKCRQYIADSDRQLCAGYENLPIDACSGDSGAPLVVVERDGDKGYFVAAGIVSYGNRQCDASISSGVYTRISFYLDWINATITSF</sequence>
<keyword evidence="3" id="KW-0732">Signal</keyword>
<keyword evidence="7" id="KW-0472">Membrane</keyword>
<dbReference type="GO" id="GO:0005576">
    <property type="term" value="C:extracellular region"/>
    <property type="evidence" value="ECO:0007669"/>
    <property type="project" value="UniProtKB-SubCell"/>
</dbReference>
<dbReference type="OrthoDB" id="10012881at2759"/>
<feature type="transmembrane region" description="Helical" evidence="7">
    <location>
        <begin position="20"/>
        <end position="44"/>
    </location>
</feature>
<keyword evidence="7" id="KW-1133">Transmembrane helix</keyword>
<dbReference type="InterPro" id="IPR009003">
    <property type="entry name" value="Peptidase_S1_PA"/>
</dbReference>
<keyword evidence="11" id="KW-1185">Reference proteome</keyword>
<dbReference type="SMART" id="SM00020">
    <property type="entry name" value="Tryp_SPc"/>
    <property type="match status" value="1"/>
</dbReference>
<evidence type="ECO:0000256" key="3">
    <source>
        <dbReference type="ARBA" id="ARBA00022729"/>
    </source>
</evidence>
<reference evidence="9" key="1">
    <citation type="submission" date="2021-02" db="EMBL/GenBank/DDBJ databases">
        <authorList>
            <person name="Nowell W R."/>
        </authorList>
    </citation>
    <scope>NUCLEOTIDE SEQUENCE</scope>
</reference>
<evidence type="ECO:0000313" key="12">
    <source>
        <dbReference type="Proteomes" id="UP000663852"/>
    </source>
</evidence>
<dbReference type="EMBL" id="CAJNOR010002230">
    <property type="protein sequence ID" value="CAF1265765.1"/>
    <property type="molecule type" value="Genomic_DNA"/>
</dbReference>
<dbReference type="EMBL" id="CAJNOJ010000030">
    <property type="protein sequence ID" value="CAF0890190.1"/>
    <property type="molecule type" value="Genomic_DNA"/>
</dbReference>
<dbReference type="FunFam" id="2.40.10.10:FF:000068">
    <property type="entry name" value="transmembrane protease serine 2"/>
    <property type="match status" value="1"/>
</dbReference>
<evidence type="ECO:0000313" key="11">
    <source>
        <dbReference type="Proteomes" id="UP000663828"/>
    </source>
</evidence>
<dbReference type="PANTHER" id="PTHR24256">
    <property type="entry name" value="TRYPTASE-RELATED"/>
    <property type="match status" value="1"/>
</dbReference>
<dbReference type="GO" id="GO:0004252">
    <property type="term" value="F:serine-type endopeptidase activity"/>
    <property type="evidence" value="ECO:0007669"/>
    <property type="project" value="InterPro"/>
</dbReference>
<protein>
    <recommendedName>
        <fullName evidence="8">Peptidase S1 domain-containing protein</fullName>
    </recommendedName>
</protein>
<keyword evidence="4" id="KW-1015">Disulfide bond</keyword>
<feature type="domain" description="Peptidase S1" evidence="8">
    <location>
        <begin position="81"/>
        <end position="320"/>
    </location>
</feature>
<comment type="similarity">
    <text evidence="6">Belongs to the peptidase S1 family. CLIP subfamily.</text>
</comment>
<dbReference type="PROSITE" id="PS00134">
    <property type="entry name" value="TRYPSIN_HIS"/>
    <property type="match status" value="1"/>
</dbReference>
<evidence type="ECO:0000256" key="4">
    <source>
        <dbReference type="ARBA" id="ARBA00023157"/>
    </source>
</evidence>
<dbReference type="AlphaFoldDB" id="A0A813YVM8"/>
<organism evidence="9 12">
    <name type="scientific">Adineta ricciae</name>
    <name type="common">Rotifer</name>
    <dbReference type="NCBI Taxonomy" id="249248"/>
    <lineage>
        <taxon>Eukaryota</taxon>
        <taxon>Metazoa</taxon>
        <taxon>Spiralia</taxon>
        <taxon>Gnathifera</taxon>
        <taxon>Rotifera</taxon>
        <taxon>Eurotatoria</taxon>
        <taxon>Bdelloidea</taxon>
        <taxon>Adinetida</taxon>
        <taxon>Adinetidae</taxon>
        <taxon>Adineta</taxon>
    </lineage>
</organism>
<keyword evidence="5" id="KW-0325">Glycoprotein</keyword>
<accession>A0A813YVM8</accession>
<evidence type="ECO:0000256" key="2">
    <source>
        <dbReference type="ARBA" id="ARBA00022525"/>
    </source>
</evidence>
<evidence type="ECO:0000256" key="5">
    <source>
        <dbReference type="ARBA" id="ARBA00023180"/>
    </source>
</evidence>
<evidence type="ECO:0000313" key="10">
    <source>
        <dbReference type="EMBL" id="CAF1265765.1"/>
    </source>
</evidence>
<dbReference type="InterPro" id="IPR051487">
    <property type="entry name" value="Ser/Thr_Proteases_Immune/Dev"/>
</dbReference>
<evidence type="ECO:0000313" key="9">
    <source>
        <dbReference type="EMBL" id="CAF0890190.1"/>
    </source>
</evidence>
<dbReference type="Proteomes" id="UP000663852">
    <property type="component" value="Unassembled WGS sequence"/>
</dbReference>
<dbReference type="FunFam" id="2.40.10.10:FF:000054">
    <property type="entry name" value="Complement C1r subcomponent"/>
    <property type="match status" value="1"/>
</dbReference>
<dbReference type="InterPro" id="IPR018114">
    <property type="entry name" value="TRYPSIN_HIS"/>
</dbReference>
<evidence type="ECO:0000259" key="8">
    <source>
        <dbReference type="PROSITE" id="PS50240"/>
    </source>
</evidence>
<dbReference type="Proteomes" id="UP000663828">
    <property type="component" value="Unassembled WGS sequence"/>
</dbReference>
<comment type="caution">
    <text evidence="9">The sequence shown here is derived from an EMBL/GenBank/DDBJ whole genome shotgun (WGS) entry which is preliminary data.</text>
</comment>
<keyword evidence="7" id="KW-0812">Transmembrane</keyword>
<name>A0A813YVM8_ADIRI</name>
<evidence type="ECO:0000256" key="7">
    <source>
        <dbReference type="SAM" id="Phobius"/>
    </source>
</evidence>
<dbReference type="GO" id="GO:0006508">
    <property type="term" value="P:proteolysis"/>
    <property type="evidence" value="ECO:0007669"/>
    <property type="project" value="InterPro"/>
</dbReference>
<comment type="subcellular location">
    <subcellularLocation>
        <location evidence="1">Secreted</location>
    </subcellularLocation>
</comment>
<proteinExistence type="inferred from homology"/>